<dbReference type="RefSeq" id="XP_046016734.1">
    <property type="nucleotide sequence ID" value="XM_046152761.1"/>
</dbReference>
<feature type="region of interest" description="Disordered" evidence="1">
    <location>
        <begin position="974"/>
        <end position="1004"/>
    </location>
</feature>
<feature type="region of interest" description="Disordered" evidence="1">
    <location>
        <begin position="693"/>
        <end position="723"/>
    </location>
</feature>
<dbReference type="AlphaFoldDB" id="A0A9P8YGN9"/>
<feature type="compositionally biased region" description="Basic and acidic residues" evidence="1">
    <location>
        <begin position="701"/>
        <end position="710"/>
    </location>
</feature>
<dbReference type="EMBL" id="JAGTJQ010000002">
    <property type="protein sequence ID" value="KAH7037613.1"/>
    <property type="molecule type" value="Genomic_DNA"/>
</dbReference>
<sequence>MHRRRSLAQSDVARTQSNRSSRGVQLQHVDPDKAKLHAHAAASRAFTRARERASTEPSVWPPPRTGNSTPQSIVSRNPANAARSPGRELRRRDSVRFCRSRSPTSRRTQGIEGLAHPAHTEFRHGTSHSRATDFRQAISPSRASADGMISATKGAAGDYINNLIVGGQEYYTPEDDIASLPSSFRRIRKSKSMFAASGHHRYGPDTAQDIVTTSQSQSWLRGVGTSHGPGRNSAVKSISYLKSRQHHSEPVSTYHSVRMYQEDTVAALPAKSRTLRSHSSTLFGARTSQTSKLFSKTMRIMGAERQCSTRKLKPDDNVGLKSKARKVSLQVKRGIKNIFSINKADDDDDILPPQHIEAKSSPAVSPARSASEASILFHLDAADVDCSISQVASGVPSLHAVSSLQELQSRHGSVESLESDSKASEEKSRVTSWTNSDSYAHSTVASNRSDHGRQRLSVINEHGLHVSSSSTRPELGSARGDVKPTDPASTPKASRVVDGPRLFSALMKRLDDASPTKHDYQSEGDGPRPPPIQSLPSGHESPVASLQDAATSKASPATIRRVSTADGAALEARLPPAAPAVTKETAFAEEVVTTAVVPTLNASRSAPLDNNIVLSSQSNGANPLAGERRDDQRFRTLSSRSSAFFGSPTCHLFRTKSPYRKALQASIRTAHGAPEQKSPEYNPWMRSLTDLSFRCPSADSEPDRKMRDTDSIYSETPDDKPRGRVNIMSIVDKFPKPPITHGDATIFVSSPTPMPLRGRRAPERLSSEWKNWLSTNVSKLEGAEESLIATLSDNFGSPIVQGACHVREQAQIDNDDPIDDGSYEGALLFGQSDGQIHAGHAKQAGIADGASHATFKTVTEIQDPPAMEEAHEAIRRLDSGSVSSRRLLSTPQMPQGTVMPMEHTSIAATSPRGLRDASNHARDIKECASRNLSAATGGRAELGSSVDRQFGILLASDRQKNANRGTADVFMKSKHLQGSPSRTLSSANRENEAPRNLDENVPASHEADIMRSILQARRHRLASSDDDGSVFL</sequence>
<feature type="region of interest" description="Disordered" evidence="1">
    <location>
        <begin position="411"/>
        <end position="558"/>
    </location>
</feature>
<name>A0A9P8YGN9_9PEZI</name>
<comment type="caution">
    <text evidence="2">The sequence shown here is derived from an EMBL/GenBank/DDBJ whole genome shotgun (WGS) entry which is preliminary data.</text>
</comment>
<protein>
    <submittedName>
        <fullName evidence="2">Uncharacterized protein</fullName>
    </submittedName>
</protein>
<feature type="compositionally biased region" description="Basic and acidic residues" evidence="1">
    <location>
        <begin position="508"/>
        <end position="521"/>
    </location>
</feature>
<feature type="compositionally biased region" description="Polar residues" evidence="1">
    <location>
        <begin position="65"/>
        <end position="78"/>
    </location>
</feature>
<organism evidence="2 3">
    <name type="scientific">Microdochium trichocladiopsis</name>
    <dbReference type="NCBI Taxonomy" id="1682393"/>
    <lineage>
        <taxon>Eukaryota</taxon>
        <taxon>Fungi</taxon>
        <taxon>Dikarya</taxon>
        <taxon>Ascomycota</taxon>
        <taxon>Pezizomycotina</taxon>
        <taxon>Sordariomycetes</taxon>
        <taxon>Xylariomycetidae</taxon>
        <taxon>Xylariales</taxon>
        <taxon>Microdochiaceae</taxon>
        <taxon>Microdochium</taxon>
    </lineage>
</organism>
<dbReference type="GeneID" id="70182307"/>
<feature type="compositionally biased region" description="Polar residues" evidence="1">
    <location>
        <begin position="976"/>
        <end position="988"/>
    </location>
</feature>
<gene>
    <name evidence="2" type="ORF">B0I36DRAFT_314436</name>
</gene>
<dbReference type="OrthoDB" id="206201at2759"/>
<feature type="compositionally biased region" description="Basic and acidic residues" evidence="1">
    <location>
        <begin position="989"/>
        <end position="998"/>
    </location>
</feature>
<feature type="compositionally biased region" description="Basic and acidic residues" evidence="1">
    <location>
        <begin position="411"/>
        <end position="429"/>
    </location>
</feature>
<dbReference type="Proteomes" id="UP000756346">
    <property type="component" value="Unassembled WGS sequence"/>
</dbReference>
<feature type="compositionally biased region" description="Polar residues" evidence="1">
    <location>
        <begin position="7"/>
        <end position="24"/>
    </location>
</feature>
<evidence type="ECO:0000313" key="3">
    <source>
        <dbReference type="Proteomes" id="UP000756346"/>
    </source>
</evidence>
<feature type="compositionally biased region" description="Polar residues" evidence="1">
    <location>
        <begin position="430"/>
        <end position="447"/>
    </location>
</feature>
<feature type="region of interest" description="Disordered" evidence="1">
    <location>
        <begin position="743"/>
        <end position="762"/>
    </location>
</feature>
<keyword evidence="3" id="KW-1185">Reference proteome</keyword>
<accession>A0A9P8YGN9</accession>
<feature type="region of interest" description="Disordered" evidence="1">
    <location>
        <begin position="1"/>
        <end position="91"/>
    </location>
</feature>
<proteinExistence type="predicted"/>
<reference evidence="2" key="1">
    <citation type="journal article" date="2021" name="Nat. Commun.">
        <title>Genetic determinants of endophytism in the Arabidopsis root mycobiome.</title>
        <authorList>
            <person name="Mesny F."/>
            <person name="Miyauchi S."/>
            <person name="Thiergart T."/>
            <person name="Pickel B."/>
            <person name="Atanasova L."/>
            <person name="Karlsson M."/>
            <person name="Huettel B."/>
            <person name="Barry K.W."/>
            <person name="Haridas S."/>
            <person name="Chen C."/>
            <person name="Bauer D."/>
            <person name="Andreopoulos W."/>
            <person name="Pangilinan J."/>
            <person name="LaButti K."/>
            <person name="Riley R."/>
            <person name="Lipzen A."/>
            <person name="Clum A."/>
            <person name="Drula E."/>
            <person name="Henrissat B."/>
            <person name="Kohler A."/>
            <person name="Grigoriev I.V."/>
            <person name="Martin F.M."/>
            <person name="Hacquard S."/>
        </authorList>
    </citation>
    <scope>NUCLEOTIDE SEQUENCE</scope>
    <source>
        <strain evidence="2">MPI-CAGE-CH-0230</strain>
    </source>
</reference>
<evidence type="ECO:0000256" key="1">
    <source>
        <dbReference type="SAM" id="MobiDB-lite"/>
    </source>
</evidence>
<evidence type="ECO:0000313" key="2">
    <source>
        <dbReference type="EMBL" id="KAH7037613.1"/>
    </source>
</evidence>